<evidence type="ECO:0000313" key="3">
    <source>
        <dbReference type="Proteomes" id="UP001454036"/>
    </source>
</evidence>
<evidence type="ECO:0000313" key="2">
    <source>
        <dbReference type="EMBL" id="GAA0169537.1"/>
    </source>
</evidence>
<keyword evidence="3" id="KW-1185">Reference proteome</keyword>
<protein>
    <recommendedName>
        <fullName evidence="1">Retrotransposon gag domain-containing protein</fullName>
    </recommendedName>
</protein>
<feature type="domain" description="Retrotransposon gag" evidence="1">
    <location>
        <begin position="3"/>
        <end position="71"/>
    </location>
</feature>
<dbReference type="Proteomes" id="UP001454036">
    <property type="component" value="Unassembled WGS sequence"/>
</dbReference>
<accession>A0AAV3QZF5</accession>
<organism evidence="2 3">
    <name type="scientific">Lithospermum erythrorhizon</name>
    <name type="common">Purple gromwell</name>
    <name type="synonym">Lithospermum officinale var. erythrorhizon</name>
    <dbReference type="NCBI Taxonomy" id="34254"/>
    <lineage>
        <taxon>Eukaryota</taxon>
        <taxon>Viridiplantae</taxon>
        <taxon>Streptophyta</taxon>
        <taxon>Embryophyta</taxon>
        <taxon>Tracheophyta</taxon>
        <taxon>Spermatophyta</taxon>
        <taxon>Magnoliopsida</taxon>
        <taxon>eudicotyledons</taxon>
        <taxon>Gunneridae</taxon>
        <taxon>Pentapetalae</taxon>
        <taxon>asterids</taxon>
        <taxon>lamiids</taxon>
        <taxon>Boraginales</taxon>
        <taxon>Boraginaceae</taxon>
        <taxon>Boraginoideae</taxon>
        <taxon>Lithospermeae</taxon>
        <taxon>Lithospermum</taxon>
    </lineage>
</organism>
<dbReference type="EMBL" id="BAABME010024120">
    <property type="protein sequence ID" value="GAA0169537.1"/>
    <property type="molecule type" value="Genomic_DNA"/>
</dbReference>
<name>A0AAV3QZF5_LITER</name>
<dbReference type="Pfam" id="PF03732">
    <property type="entry name" value="Retrotrans_gag"/>
    <property type="match status" value="1"/>
</dbReference>
<reference evidence="2 3" key="1">
    <citation type="submission" date="2024-01" db="EMBL/GenBank/DDBJ databases">
        <title>The complete chloroplast genome sequence of Lithospermum erythrorhizon: insights into the phylogenetic relationship among Boraginaceae species and the maternal lineages of purple gromwells.</title>
        <authorList>
            <person name="Okada T."/>
            <person name="Watanabe K."/>
        </authorList>
    </citation>
    <scope>NUCLEOTIDE SEQUENCE [LARGE SCALE GENOMIC DNA]</scope>
</reference>
<gene>
    <name evidence="2" type="ORF">LIER_40784</name>
</gene>
<dbReference type="InterPro" id="IPR005162">
    <property type="entry name" value="Retrotrans_gag_dom"/>
</dbReference>
<proteinExistence type="predicted"/>
<sequence length="73" mass="8570">MSFSDSLAGKARDWYMDLPLKTIDTYQQTTDAFVSKFATVVQRRNDERILMDIQQGKIESLRAYHGRYNNLFC</sequence>
<comment type="caution">
    <text evidence="2">The sequence shown here is derived from an EMBL/GenBank/DDBJ whole genome shotgun (WGS) entry which is preliminary data.</text>
</comment>
<evidence type="ECO:0000259" key="1">
    <source>
        <dbReference type="Pfam" id="PF03732"/>
    </source>
</evidence>
<dbReference type="AlphaFoldDB" id="A0AAV3QZF5"/>
<dbReference type="PANTHER" id="PTHR33223:SF10">
    <property type="entry name" value="AMINOTRANSFERASE-LIKE PLANT MOBILE DOMAIN-CONTAINING PROTEIN"/>
    <property type="match status" value="1"/>
</dbReference>
<dbReference type="PANTHER" id="PTHR33223">
    <property type="entry name" value="CCHC-TYPE DOMAIN-CONTAINING PROTEIN"/>
    <property type="match status" value="1"/>
</dbReference>